<evidence type="ECO:0000313" key="1">
    <source>
        <dbReference type="EMBL" id="KAG8195107.1"/>
    </source>
</evidence>
<accession>A0AAV6VGL5</accession>
<reference evidence="1 2" key="1">
    <citation type="journal article" date="2022" name="Nat. Ecol. Evol.">
        <title>A masculinizing supergene underlies an exaggerated male reproductive morph in a spider.</title>
        <authorList>
            <person name="Hendrickx F."/>
            <person name="De Corte Z."/>
            <person name="Sonet G."/>
            <person name="Van Belleghem S.M."/>
            <person name="Kostlbacher S."/>
            <person name="Vangestel C."/>
        </authorList>
    </citation>
    <scope>NUCLEOTIDE SEQUENCE [LARGE SCALE GENOMIC DNA]</scope>
    <source>
        <strain evidence="1">W744_W776</strain>
    </source>
</reference>
<dbReference type="Proteomes" id="UP000827092">
    <property type="component" value="Unassembled WGS sequence"/>
</dbReference>
<sequence>MLASQPVCPMSILKPIQFSSVKLKTFYCCDQFHLLGAPVRRRKQHYGNDRVCHTGKPTLPSQKVQGSMPYTRGALLEIDSFFLD</sequence>
<evidence type="ECO:0000313" key="2">
    <source>
        <dbReference type="Proteomes" id="UP000827092"/>
    </source>
</evidence>
<dbReference type="EMBL" id="JAFNEN010000093">
    <property type="protein sequence ID" value="KAG8195107.1"/>
    <property type="molecule type" value="Genomic_DNA"/>
</dbReference>
<proteinExistence type="predicted"/>
<keyword evidence="2" id="KW-1185">Reference proteome</keyword>
<gene>
    <name evidence="1" type="ORF">JTE90_013584</name>
</gene>
<name>A0AAV6VGL5_9ARAC</name>
<organism evidence="1 2">
    <name type="scientific">Oedothorax gibbosus</name>
    <dbReference type="NCBI Taxonomy" id="931172"/>
    <lineage>
        <taxon>Eukaryota</taxon>
        <taxon>Metazoa</taxon>
        <taxon>Ecdysozoa</taxon>
        <taxon>Arthropoda</taxon>
        <taxon>Chelicerata</taxon>
        <taxon>Arachnida</taxon>
        <taxon>Araneae</taxon>
        <taxon>Araneomorphae</taxon>
        <taxon>Entelegynae</taxon>
        <taxon>Araneoidea</taxon>
        <taxon>Linyphiidae</taxon>
        <taxon>Erigoninae</taxon>
        <taxon>Oedothorax</taxon>
    </lineage>
</organism>
<comment type="caution">
    <text evidence="1">The sequence shown here is derived from an EMBL/GenBank/DDBJ whole genome shotgun (WGS) entry which is preliminary data.</text>
</comment>
<protein>
    <submittedName>
        <fullName evidence="1">Uncharacterized protein</fullName>
    </submittedName>
</protein>
<dbReference type="AlphaFoldDB" id="A0AAV6VGL5"/>